<dbReference type="InterPro" id="IPR019692">
    <property type="entry name" value="CFP-6_PH"/>
</dbReference>
<accession>A0ABN1H1D1</accession>
<keyword evidence="1" id="KW-0812">Transmembrane</keyword>
<proteinExistence type="predicted"/>
<protein>
    <submittedName>
        <fullName evidence="3">PH domain-containing protein</fullName>
    </submittedName>
</protein>
<evidence type="ECO:0000259" key="2">
    <source>
        <dbReference type="Pfam" id="PF10756"/>
    </source>
</evidence>
<keyword evidence="4" id="KW-1185">Reference proteome</keyword>
<reference evidence="3 4" key="1">
    <citation type="journal article" date="2019" name="Int. J. Syst. Evol. Microbiol.">
        <title>The Global Catalogue of Microorganisms (GCM) 10K type strain sequencing project: providing services to taxonomists for standard genome sequencing and annotation.</title>
        <authorList>
            <consortium name="The Broad Institute Genomics Platform"/>
            <consortium name="The Broad Institute Genome Sequencing Center for Infectious Disease"/>
            <person name="Wu L."/>
            <person name="Ma J."/>
        </authorList>
    </citation>
    <scope>NUCLEOTIDE SEQUENCE [LARGE SCALE GENOMIC DNA]</scope>
    <source>
        <strain evidence="3 4">JCM 10671</strain>
    </source>
</reference>
<evidence type="ECO:0000313" key="4">
    <source>
        <dbReference type="Proteomes" id="UP001500957"/>
    </source>
</evidence>
<feature type="domain" description="Low molecular weight protein antigen 6 PH" evidence="2">
    <location>
        <begin position="70"/>
        <end position="134"/>
    </location>
</feature>
<dbReference type="RefSeq" id="WP_344606512.1">
    <property type="nucleotide sequence ID" value="NZ_BAAAHE010000026.1"/>
</dbReference>
<gene>
    <name evidence="3" type="ORF">GCM10009547_32020</name>
</gene>
<comment type="caution">
    <text evidence="3">The sequence shown here is derived from an EMBL/GenBank/DDBJ whole genome shotgun (WGS) entry which is preliminary data.</text>
</comment>
<dbReference type="Pfam" id="PF10756">
    <property type="entry name" value="bPH_6"/>
    <property type="match status" value="1"/>
</dbReference>
<sequence>MSTPLPHTWRPRKTRVWCYAIAAFMLVVLAVIAVILPDDGARAWNLPSRIGVFAVGVGLAAFLHRHANVRILATDAGLEVVNLFRRHQLAWGEVLGVRLHRGDPWVYLDLANGETIAAMGIQNSDGPAAPAAARALAELVHERSGETGASSPPR</sequence>
<dbReference type="EMBL" id="BAAAHE010000026">
    <property type="protein sequence ID" value="GAA0626210.1"/>
    <property type="molecule type" value="Genomic_DNA"/>
</dbReference>
<feature type="transmembrane region" description="Helical" evidence="1">
    <location>
        <begin position="16"/>
        <end position="37"/>
    </location>
</feature>
<keyword evidence="1" id="KW-1133">Transmembrane helix</keyword>
<keyword evidence="1" id="KW-0472">Membrane</keyword>
<dbReference type="Proteomes" id="UP001500957">
    <property type="component" value="Unassembled WGS sequence"/>
</dbReference>
<evidence type="ECO:0000256" key="1">
    <source>
        <dbReference type="SAM" id="Phobius"/>
    </source>
</evidence>
<evidence type="ECO:0000313" key="3">
    <source>
        <dbReference type="EMBL" id="GAA0626210.1"/>
    </source>
</evidence>
<name>A0ABN1H1D1_9ACTN</name>
<feature type="transmembrane region" description="Helical" evidence="1">
    <location>
        <begin position="43"/>
        <end position="63"/>
    </location>
</feature>
<organism evidence="3 4">
    <name type="scientific">Sporichthya brevicatena</name>
    <dbReference type="NCBI Taxonomy" id="171442"/>
    <lineage>
        <taxon>Bacteria</taxon>
        <taxon>Bacillati</taxon>
        <taxon>Actinomycetota</taxon>
        <taxon>Actinomycetes</taxon>
        <taxon>Sporichthyales</taxon>
        <taxon>Sporichthyaceae</taxon>
        <taxon>Sporichthya</taxon>
    </lineage>
</organism>